<gene>
    <name evidence="3" type="ORF">LSCM1_05738</name>
</gene>
<feature type="coiled-coil region" evidence="1">
    <location>
        <begin position="824"/>
        <end position="1049"/>
    </location>
</feature>
<dbReference type="AlphaFoldDB" id="A0A836HSX3"/>
<evidence type="ECO:0000256" key="1">
    <source>
        <dbReference type="SAM" id="Coils"/>
    </source>
</evidence>
<dbReference type="KEGG" id="lmat:92515693"/>
<keyword evidence="1" id="KW-0175">Coiled coil</keyword>
<feature type="coiled-coil region" evidence="1">
    <location>
        <begin position="764"/>
        <end position="794"/>
    </location>
</feature>
<reference evidence="4" key="1">
    <citation type="journal article" date="2021" name="Microbiol. Resour. Announc.">
        <title>LGAAP: Leishmaniinae Genome Assembly and Annotation Pipeline.</title>
        <authorList>
            <person name="Almutairi H."/>
            <person name="Urbaniak M.D."/>
            <person name="Bates M.D."/>
            <person name="Jariyapan N."/>
            <person name="Kwakye-Nuako G."/>
            <person name="Thomaz-Soccol V."/>
            <person name="Al-Salem W.S."/>
            <person name="Dillon R.J."/>
            <person name="Bates P.A."/>
            <person name="Gatherer D."/>
        </authorList>
    </citation>
    <scope>NUCLEOTIDE SEQUENCE [LARGE SCALE GENOMIC DNA]</scope>
</reference>
<feature type="region of interest" description="Disordered" evidence="2">
    <location>
        <begin position="243"/>
        <end position="288"/>
    </location>
</feature>
<proteinExistence type="predicted"/>
<feature type="coiled-coil region" evidence="1">
    <location>
        <begin position="485"/>
        <end position="634"/>
    </location>
</feature>
<feature type="region of interest" description="Disordered" evidence="2">
    <location>
        <begin position="134"/>
        <end position="176"/>
    </location>
</feature>
<accession>A0A836HSX3</accession>
<feature type="compositionally biased region" description="Basic and acidic residues" evidence="2">
    <location>
        <begin position="22"/>
        <end position="39"/>
    </location>
</feature>
<evidence type="ECO:0000256" key="2">
    <source>
        <dbReference type="SAM" id="MobiDB-lite"/>
    </source>
</evidence>
<dbReference type="RefSeq" id="XP_067179816.1">
    <property type="nucleotide sequence ID" value="XM_067323181.1"/>
</dbReference>
<reference evidence="4" key="2">
    <citation type="journal article" date="2021" name="Sci. Data">
        <title>Chromosome-scale genome sequencing, assembly and annotation of six genomes from subfamily Leishmaniinae.</title>
        <authorList>
            <person name="Almutairi H."/>
            <person name="Urbaniak M.D."/>
            <person name="Bates M.D."/>
            <person name="Jariyapan N."/>
            <person name="Kwakye-Nuako G."/>
            <person name="Thomaz Soccol V."/>
            <person name="Al-Salem W.S."/>
            <person name="Dillon R.J."/>
            <person name="Bates P.A."/>
            <person name="Gatherer D."/>
        </authorList>
    </citation>
    <scope>NUCLEOTIDE SEQUENCE [LARGE SCALE GENOMIC DNA]</scope>
</reference>
<organism evidence="3 4">
    <name type="scientific">Leishmania martiniquensis</name>
    <dbReference type="NCBI Taxonomy" id="1580590"/>
    <lineage>
        <taxon>Eukaryota</taxon>
        <taxon>Discoba</taxon>
        <taxon>Euglenozoa</taxon>
        <taxon>Kinetoplastea</taxon>
        <taxon>Metakinetoplastina</taxon>
        <taxon>Trypanosomatida</taxon>
        <taxon>Trypanosomatidae</taxon>
        <taxon>Leishmaniinae</taxon>
        <taxon>Leishmania</taxon>
    </lineage>
</organism>
<sequence length="1152" mass="128263">MSERRGSLSAKLAPPAPSPSPSRDEASTFHGPKEGKLSAERPMASVPTTGSSTPNANLVTAAALDNSEGVTTPSLSNPAGSTGREPSTNSYSEARRTPSAHVHPAPYTSPEGLGIVDSAGVALEAGEVPLSLANSLAPYPQRATETAVAERTALPSDEELVDSAPRSPFQQGGGRARGVEDFIKRDQFIISAATTASCGAAQSSNSSRLGARSPCNVKTGCNDSPLNGGQSTLGHAQATAATGSLPPLRISGGSLAQDTAPSLPRPSGDYTSGNAAPRTATSEPSRDHHLNAAVTAPPAVMNSSGYAPSQRALVQYAGAPGDTGTPSYGCRAPATGSDAGYSPSRHAEIRAMLITAERELAEMREECAKRGMKAEALEAALDRERANMRALRDRHAEEVAAAREEHEAQTRQLRDQLHVLKMVSESAMTEKSKASEEAARRKKELLALLDREREEKSYIMADYREQTESLIAEQGREITYLRGALDRVKGEHDDLARQHQAAEEEMEKLQEKVEDVTAQLDKERADAACKMKDLQANMQQECESLNQQLVTMQEQLQRAAAQHAAKQQALNDQLQKSEERLRVTEEEYQHTLDTLKQAYRCDTESLREELSRVKEAHEKQEQELREDLEKAMKRECKSVETLRLALEQARHEKELCADDGFKQREVLQRQHRDKMAALQKEIDEAAQQLADERATRKNYEADAEVLRVRAENLDKANQRLSSELESMQADQRSRERSTEQAHQAAIEALRTKLRTALTDLGYAQDQLAQQAADAQQLRDELAKRTSALEAAKEKTVKLERASADELGKVKDAAVQREKEAAQVITQLRTSKTQLEATCERLERQLKETEGRVQGTAKQVDEERRSLEEANRRLQDARVEVEELRTVVNHERERGAYVQEEKRQVERQLAEERLYHEELENALHMAERKLQEQKQGQTHQLKQMEGKLEEQEQRHHAELAASRMAAEQVRGEVARAREAIVEKETALQRMREEVGRLHREAAMREGELQEEMEDLREAHELEMRRMDELLNGLRSDLAKAQATSAQYQRELSHIHRNSASARSDLEMALEQADAARVKLLEDAKYRDQLNQELQGTVRLLSSRLASNEEEVRRMQEELADTNKRIQDAHTLIGRKDAAIGQLNAKLRAYESRH</sequence>
<feature type="compositionally biased region" description="Polar residues" evidence="2">
    <location>
        <begin position="269"/>
        <end position="283"/>
    </location>
</feature>
<feature type="compositionally biased region" description="Low complexity" evidence="2">
    <location>
        <begin position="142"/>
        <end position="153"/>
    </location>
</feature>
<feature type="coiled-coil region" evidence="1">
    <location>
        <begin position="346"/>
        <end position="455"/>
    </location>
</feature>
<comment type="caution">
    <text evidence="3">The sequence shown here is derived from an EMBL/GenBank/DDBJ whole genome shotgun (WGS) entry which is preliminary data.</text>
</comment>
<dbReference type="EMBL" id="JAFEUZ010000016">
    <property type="protein sequence ID" value="KAG5482023.1"/>
    <property type="molecule type" value="Genomic_DNA"/>
</dbReference>
<feature type="region of interest" description="Disordered" evidence="2">
    <location>
        <begin position="1"/>
        <end position="114"/>
    </location>
</feature>
<dbReference type="GeneID" id="92515693"/>
<protein>
    <submittedName>
        <fullName evidence="3">Uncharacterized protein</fullName>
    </submittedName>
</protein>
<name>A0A836HSX3_9TRYP</name>
<feature type="compositionally biased region" description="Polar residues" evidence="2">
    <location>
        <begin position="718"/>
        <end position="730"/>
    </location>
</feature>
<evidence type="ECO:0000313" key="4">
    <source>
        <dbReference type="Proteomes" id="UP000673552"/>
    </source>
</evidence>
<feature type="compositionally biased region" description="Polar residues" evidence="2">
    <location>
        <begin position="46"/>
        <end position="58"/>
    </location>
</feature>
<feature type="region of interest" description="Disordered" evidence="2">
    <location>
        <begin position="717"/>
        <end position="743"/>
    </location>
</feature>
<feature type="compositionally biased region" description="Polar residues" evidence="2">
    <location>
        <begin position="68"/>
        <end position="92"/>
    </location>
</feature>
<evidence type="ECO:0000313" key="3">
    <source>
        <dbReference type="EMBL" id="KAG5482023.1"/>
    </source>
</evidence>
<dbReference type="Proteomes" id="UP000673552">
    <property type="component" value="Unassembled WGS sequence"/>
</dbReference>
<keyword evidence="4" id="KW-1185">Reference proteome</keyword>
<feature type="coiled-coil region" evidence="1">
    <location>
        <begin position="1089"/>
        <end position="1130"/>
    </location>
</feature>
<dbReference type="OrthoDB" id="250328at2759"/>